<feature type="transmembrane region" description="Helical" evidence="2">
    <location>
        <begin position="121"/>
        <end position="141"/>
    </location>
</feature>
<evidence type="ECO:0000256" key="2">
    <source>
        <dbReference type="SAM" id="Phobius"/>
    </source>
</evidence>
<dbReference type="EMBL" id="BNBT01000035">
    <property type="protein sequence ID" value="GHE58007.1"/>
    <property type="molecule type" value="Genomic_DNA"/>
</dbReference>
<feature type="transmembrane region" description="Helical" evidence="2">
    <location>
        <begin position="147"/>
        <end position="166"/>
    </location>
</feature>
<accession>A0A919DMP7</accession>
<dbReference type="Proteomes" id="UP000608024">
    <property type="component" value="Unassembled WGS sequence"/>
</dbReference>
<feature type="transmembrane region" description="Helical" evidence="2">
    <location>
        <begin position="95"/>
        <end position="114"/>
    </location>
</feature>
<feature type="compositionally biased region" description="Polar residues" evidence="1">
    <location>
        <begin position="24"/>
        <end position="36"/>
    </location>
</feature>
<evidence type="ECO:0000313" key="3">
    <source>
        <dbReference type="EMBL" id="GHE58007.1"/>
    </source>
</evidence>
<feature type="region of interest" description="Disordered" evidence="1">
    <location>
        <begin position="1"/>
        <end position="50"/>
    </location>
</feature>
<keyword evidence="2" id="KW-1133">Transmembrane helix</keyword>
<keyword evidence="4" id="KW-1185">Reference proteome</keyword>
<comment type="caution">
    <text evidence="3">The sequence shown here is derived from an EMBL/GenBank/DDBJ whole genome shotgun (WGS) entry which is preliminary data.</text>
</comment>
<sequence>MARRPALTPGKPAALPPDTDPIHAQQNGTAMHDTSSAAAPAPAAAAPPGRAAAGRGPVTLLLVVASLACLDTLVQGLLAGMLLNGDVASVDPHGANAYVFELLVFLQVVAAALVRRHDRRLTWPLKATVGILVATFTQTMLGLEGSLAAHVTLGVALCAMETALVLRAFSLRAATPPAPR</sequence>
<keyword evidence="2" id="KW-0472">Membrane</keyword>
<gene>
    <name evidence="3" type="ORF">GCM10018785_28990</name>
</gene>
<name>A0A919DMP7_9ACTN</name>
<organism evidence="3 4">
    <name type="scientific">Streptomyces longispororuber</name>
    <dbReference type="NCBI Taxonomy" id="68230"/>
    <lineage>
        <taxon>Bacteria</taxon>
        <taxon>Bacillati</taxon>
        <taxon>Actinomycetota</taxon>
        <taxon>Actinomycetes</taxon>
        <taxon>Kitasatosporales</taxon>
        <taxon>Streptomycetaceae</taxon>
        <taxon>Streptomyces</taxon>
    </lineage>
</organism>
<feature type="compositionally biased region" description="Low complexity" evidence="1">
    <location>
        <begin position="37"/>
        <end position="50"/>
    </location>
</feature>
<reference evidence="3" key="2">
    <citation type="submission" date="2020-09" db="EMBL/GenBank/DDBJ databases">
        <authorList>
            <person name="Sun Q."/>
            <person name="Ohkuma M."/>
        </authorList>
    </citation>
    <scope>NUCLEOTIDE SEQUENCE</scope>
    <source>
        <strain evidence="3">JCM 4784</strain>
    </source>
</reference>
<dbReference type="AlphaFoldDB" id="A0A919DMP7"/>
<feature type="transmembrane region" description="Helical" evidence="2">
    <location>
        <begin position="60"/>
        <end position="83"/>
    </location>
</feature>
<protein>
    <submittedName>
        <fullName evidence="3">Uncharacterized protein</fullName>
    </submittedName>
</protein>
<proteinExistence type="predicted"/>
<keyword evidence="2" id="KW-0812">Transmembrane</keyword>
<evidence type="ECO:0000313" key="4">
    <source>
        <dbReference type="Proteomes" id="UP000608024"/>
    </source>
</evidence>
<reference evidence="3" key="1">
    <citation type="journal article" date="2014" name="Int. J. Syst. Evol. Microbiol.">
        <title>Complete genome sequence of Corynebacterium casei LMG S-19264T (=DSM 44701T), isolated from a smear-ripened cheese.</title>
        <authorList>
            <consortium name="US DOE Joint Genome Institute (JGI-PGF)"/>
            <person name="Walter F."/>
            <person name="Albersmeier A."/>
            <person name="Kalinowski J."/>
            <person name="Ruckert C."/>
        </authorList>
    </citation>
    <scope>NUCLEOTIDE SEQUENCE</scope>
    <source>
        <strain evidence="3">JCM 4784</strain>
    </source>
</reference>
<evidence type="ECO:0000256" key="1">
    <source>
        <dbReference type="SAM" id="MobiDB-lite"/>
    </source>
</evidence>